<evidence type="ECO:0000313" key="4">
    <source>
        <dbReference type="Proteomes" id="UP000760545"/>
    </source>
</evidence>
<dbReference type="SUPFAM" id="SSF51445">
    <property type="entry name" value="(Trans)glycosidases"/>
    <property type="match status" value="1"/>
</dbReference>
<feature type="domain" description="Endo-beta-1,6-galactanase-like" evidence="2">
    <location>
        <begin position="40"/>
        <end position="397"/>
    </location>
</feature>
<feature type="signal peptide" evidence="1">
    <location>
        <begin position="1"/>
        <end position="26"/>
    </location>
</feature>
<dbReference type="Proteomes" id="UP000760545">
    <property type="component" value="Unassembled WGS sequence"/>
</dbReference>
<evidence type="ECO:0000259" key="2">
    <source>
        <dbReference type="Pfam" id="PF14587"/>
    </source>
</evidence>
<dbReference type="PROSITE" id="PS51257">
    <property type="entry name" value="PROKAR_LIPOPROTEIN"/>
    <property type="match status" value="1"/>
</dbReference>
<sequence length="541" mass="61144">MGYRFFKVSFCLLLVLAVFGCSTDKATDPNDPKFDVPEEGIVLNLNNTFQTIDHFGASSGFQDQWVGKWPDASKNKVAKWLFSTETNTSGDPEGIGLSMWRTIIGEGSADQANSGFSASNWFREMECYLAPDGTYDWSKQAGQRWFMSKAKEYGVDKFTAWTGSPPYFMSKNGFVFSTSDVPGFNCDPDKYDDFANFLADVVKKYEDDGYNITALCPFNETQYEWNATVGEAQQSGTRATNAEIASVTRIIDDAFTQKNVNAKIMIPEAAQLKYLFEGSSNRENQINDFFNPSSTNYIGNLTNLSKNIAGHSYFSNETTNESLRQRKSLRTTLENYGLNYWQTEYSLLGTAYQQNKDVSTFQEIDYALWMSRIIHTDLVFGNATGWSFWTALNRSTFGDHPYRFNLVLWTPNSNSPAHTDGTVEDNKLLWALGNYSRFVRPGMVRFEVKDPDYSDNTSVENFMISGYKSTSGNDLVLVCVNNTNSNREIILQEYGTQFEVVNDLFEVYTTSSTKNLKKSTTTYDNIVVPSKSIVTLRAQIK</sequence>
<accession>A0ABX1DDP2</accession>
<dbReference type="Pfam" id="PF14587">
    <property type="entry name" value="Glyco_hydr_30_2"/>
    <property type="match status" value="1"/>
</dbReference>
<name>A0ABX1DDP2_9FLAO</name>
<dbReference type="Gene3D" id="2.60.40.1180">
    <property type="entry name" value="Golgi alpha-mannosidase II"/>
    <property type="match status" value="1"/>
</dbReference>
<dbReference type="InterPro" id="IPR039514">
    <property type="entry name" value="6GAL-like"/>
</dbReference>
<dbReference type="PANTHER" id="PTHR42767">
    <property type="entry name" value="ENDO-BETA-1,6-GALACTANASE"/>
    <property type="match status" value="1"/>
</dbReference>
<evidence type="ECO:0000256" key="1">
    <source>
        <dbReference type="SAM" id="SignalP"/>
    </source>
</evidence>
<dbReference type="PANTHER" id="PTHR42767:SF1">
    <property type="entry name" value="ENDO-BETA-1,6-GALACTANASE-LIKE DOMAIN-CONTAINING PROTEIN"/>
    <property type="match status" value="1"/>
</dbReference>
<dbReference type="RefSeq" id="WP_167918924.1">
    <property type="nucleotide sequence ID" value="NZ_JAAVJS010000019.1"/>
</dbReference>
<organism evidence="3 4">
    <name type="scientific">Tamlana crocina</name>
    <dbReference type="NCBI Taxonomy" id="393006"/>
    <lineage>
        <taxon>Bacteria</taxon>
        <taxon>Pseudomonadati</taxon>
        <taxon>Bacteroidota</taxon>
        <taxon>Flavobacteriia</taxon>
        <taxon>Flavobacteriales</taxon>
        <taxon>Flavobacteriaceae</taxon>
        <taxon>Tamlana</taxon>
    </lineage>
</organism>
<reference evidence="3 4" key="1">
    <citation type="submission" date="2020-03" db="EMBL/GenBank/DDBJ databases">
        <title>Tamlana sp. nov, isolated from XXX.</title>
        <authorList>
            <person name="Cao W.R."/>
        </authorList>
    </citation>
    <scope>NUCLEOTIDE SEQUENCE [LARGE SCALE GENOMIC DNA]</scope>
    <source>
        <strain evidence="3 4">HST1-43</strain>
    </source>
</reference>
<proteinExistence type="predicted"/>
<feature type="chain" id="PRO_5047347176" description="Endo-beta-1,6-galactanase-like domain-containing protein" evidence="1">
    <location>
        <begin position="27"/>
        <end position="541"/>
    </location>
</feature>
<keyword evidence="4" id="KW-1185">Reference proteome</keyword>
<dbReference type="Gene3D" id="3.20.20.80">
    <property type="entry name" value="Glycosidases"/>
    <property type="match status" value="1"/>
</dbReference>
<dbReference type="InterPro" id="IPR017853">
    <property type="entry name" value="GH"/>
</dbReference>
<keyword evidence="1" id="KW-0732">Signal</keyword>
<protein>
    <recommendedName>
        <fullName evidence="2">Endo-beta-1,6-galactanase-like domain-containing protein</fullName>
    </recommendedName>
</protein>
<evidence type="ECO:0000313" key="3">
    <source>
        <dbReference type="EMBL" id="NJX16385.1"/>
    </source>
</evidence>
<comment type="caution">
    <text evidence="3">The sequence shown here is derived from an EMBL/GenBank/DDBJ whole genome shotgun (WGS) entry which is preliminary data.</text>
</comment>
<dbReference type="EMBL" id="JAAVJS010000019">
    <property type="protein sequence ID" value="NJX16385.1"/>
    <property type="molecule type" value="Genomic_DNA"/>
</dbReference>
<gene>
    <name evidence="3" type="ORF">HC176_12890</name>
</gene>
<dbReference type="InterPro" id="IPR013780">
    <property type="entry name" value="Glyco_hydro_b"/>
</dbReference>
<dbReference type="InterPro" id="IPR039743">
    <property type="entry name" value="6GAL/EXGAL"/>
</dbReference>